<dbReference type="InterPro" id="IPR005190">
    <property type="entry name" value="GlnE_rpt_dom"/>
</dbReference>
<evidence type="ECO:0000256" key="1">
    <source>
        <dbReference type="ARBA" id="ARBA00022679"/>
    </source>
</evidence>
<dbReference type="EMBL" id="JAMZEJ010000005">
    <property type="protein sequence ID" value="MCQ8241098.1"/>
    <property type="molecule type" value="Genomic_DNA"/>
</dbReference>
<dbReference type="Pfam" id="PF03710">
    <property type="entry name" value="GlnE"/>
    <property type="match status" value="3"/>
</dbReference>
<proteinExistence type="predicted"/>
<evidence type="ECO:0000256" key="2">
    <source>
        <dbReference type="ARBA" id="ARBA00022695"/>
    </source>
</evidence>
<organism evidence="10 11">
    <name type="scientific">Rhizosaccharibacter radicis</name>
    <dbReference type="NCBI Taxonomy" id="2782605"/>
    <lineage>
        <taxon>Bacteria</taxon>
        <taxon>Pseudomonadati</taxon>
        <taxon>Pseudomonadota</taxon>
        <taxon>Alphaproteobacteria</taxon>
        <taxon>Acetobacterales</taxon>
        <taxon>Acetobacteraceae</taxon>
        <taxon>Rhizosaccharibacter</taxon>
    </lineage>
</organism>
<evidence type="ECO:0000256" key="3">
    <source>
        <dbReference type="ARBA" id="ARBA00022741"/>
    </source>
</evidence>
<keyword evidence="3" id="KW-0547">Nucleotide-binding</keyword>
<feature type="domain" description="Glutamate-ammonia ligase adenylyltransferase repeated" evidence="8">
    <location>
        <begin position="71"/>
        <end position="313"/>
    </location>
</feature>
<dbReference type="RefSeq" id="WP_422919840.1">
    <property type="nucleotide sequence ID" value="NZ_JAMZEJ010000005.1"/>
</dbReference>
<keyword evidence="11" id="KW-1185">Reference proteome</keyword>
<feature type="domain" description="Glutamate-ammonia ligase adenylyltransferase repeated" evidence="8">
    <location>
        <begin position="839"/>
        <end position="919"/>
    </location>
</feature>
<reference evidence="10 11" key="1">
    <citation type="submission" date="2022-06" db="EMBL/GenBank/DDBJ databases">
        <title>Rhizosaccharibacter gen. nov. sp. nov. KSS12, endophytic bacteria isolated from sugarcane.</title>
        <authorList>
            <person name="Pitiwittayakul N."/>
        </authorList>
    </citation>
    <scope>NUCLEOTIDE SEQUENCE [LARGE SCALE GENOMIC DNA]</scope>
    <source>
        <strain evidence="10 11">KSS12</strain>
    </source>
</reference>
<protein>
    <submittedName>
        <fullName evidence="10">Glutamine-synthetase adenylyltransferase</fullName>
    </submittedName>
</protein>
<feature type="region of interest" description="Disordered" evidence="7">
    <location>
        <begin position="1"/>
        <end position="31"/>
    </location>
</feature>
<accession>A0ABT1VXN6</accession>
<keyword evidence="1" id="KW-0808">Transferase</keyword>
<sequence>MPATNTRRKTGRGDATTVDATEGFAFPDRWPAAADAEGADRLEHALRAEAERRGDLPRLARPDTATIAMIRALGGNAPFLAELARREMPTLEHLLRAGPAAAARAELARLGRLRPETPRATLGEALRDAKRRVALASAVADIGGMWTLHHITGTLSLLAEAALRAALAHLLLSAATEQRFVLADPRQPDRDSGFIVLAMGKLGARELNYSSDIDLVLLFDPDAQPTALRDGLQQTANRIAAELVSLMEARTAGGYVFRTDLRLRPDPGATPPVVSLPAALTYYESLGQNWERAAMIKARPVAGDIAAGERFLSAIRPFVWRRHLDFAAVADIHATKRRIDHHRGTGAPPPGAGPVAPGTSWEQAAARPSGGWQPAPFRARRGAMPKVEATAPAVDASAPLPDKARALLGFNLKLGRGGIREIEFLAQTLQLLWGGREPGLRDPTTLGALRRLADNNYLARSIAQLLSAHYRLLRRMEHRLQMQFDRQTHSLPADPAAFARFALFMDFDDAAALADRLTPVLRDVHEQFEHHLAPPPPVRDPDERAGTGQNETAGTLPDIPDPGDPELPGRLSWFNIPATGPVLDILRRWNDGGMRALRTERARGLLRDLMPTLLRAVGAQRDPAATLARFDLLLSRQPAGVQLLSLLARNPDLLNRLAVLLDASRPLADHLAAVPGALEGLLVPDVGPAASRTMRSILRRQMNAAADMEEAVRVARPLLRGEEFRLSAAQLEGAMSADAAGTWRTALADTAIEQMLFQVRREHERRFGRIPGGGMAVVALGKAGSRDMMSGSDLDLMLVYDHPAAVEHSVPISRRRMTGASPAPGAPGSRAAVPPRALPPSQFFARLAHALIAALSAPGSEGPLFALDMRLRPSGAKGPVAVSLESFRRYHAEQAWTWERLALCRARVVAGPPDLRRRIARAIDAAVIPPAGSRNPAVIRADVLDMRRRLLRDLPFRGAWDVKLRPGGLMELEFIAQALQLQAPPNFPRHPTTRVALRRLAQADLLANEDAALLVKADRFWRALQGMLRILLGPEPPATLQNMPVPALSLLMRALRCDDLAELEVRRDRTAADVRAVFNRVVGQV</sequence>
<evidence type="ECO:0000313" key="10">
    <source>
        <dbReference type="EMBL" id="MCQ8241098.1"/>
    </source>
</evidence>
<dbReference type="Gene3D" id="3.30.460.10">
    <property type="entry name" value="Beta Polymerase, domain 2"/>
    <property type="match status" value="2"/>
</dbReference>
<evidence type="ECO:0000259" key="9">
    <source>
        <dbReference type="Pfam" id="PF08335"/>
    </source>
</evidence>
<evidence type="ECO:0000256" key="4">
    <source>
        <dbReference type="ARBA" id="ARBA00022840"/>
    </source>
</evidence>
<dbReference type="PANTHER" id="PTHR30621">
    <property type="entry name" value="GLUTAMINE SYNTHETASE ADENYLYLTRANSFERASE"/>
    <property type="match status" value="1"/>
</dbReference>
<keyword evidence="6" id="KW-0511">Multifunctional enzyme</keyword>
<dbReference type="InterPro" id="IPR023057">
    <property type="entry name" value="GlnE"/>
</dbReference>
<dbReference type="SUPFAM" id="SSF81301">
    <property type="entry name" value="Nucleotidyltransferase"/>
    <property type="match status" value="2"/>
</dbReference>
<keyword evidence="5" id="KW-0460">Magnesium</keyword>
<comment type="caution">
    <text evidence="10">The sequence shown here is derived from an EMBL/GenBank/DDBJ whole genome shotgun (WGS) entry which is preliminary data.</text>
</comment>
<dbReference type="InterPro" id="IPR013546">
    <property type="entry name" value="PII_UdlTrfase/GS_AdlTrfase"/>
</dbReference>
<feature type="region of interest" description="Disordered" evidence="7">
    <location>
        <begin position="530"/>
        <end position="564"/>
    </location>
</feature>
<dbReference type="InterPro" id="IPR043519">
    <property type="entry name" value="NT_sf"/>
</dbReference>
<gene>
    <name evidence="10" type="ORF">NFI88_09630</name>
</gene>
<name>A0ABT1VXN6_9PROT</name>
<dbReference type="Pfam" id="PF08335">
    <property type="entry name" value="GlnD_UR_UTase"/>
    <property type="match status" value="2"/>
</dbReference>
<keyword evidence="4" id="KW-0067">ATP-binding</keyword>
<dbReference type="PANTHER" id="PTHR30621:SF0">
    <property type="entry name" value="BIFUNCTIONAL GLUTAMINE SYNTHETASE ADENYLYLTRANSFERASE_ADENYLYL-REMOVING ENZYME"/>
    <property type="match status" value="1"/>
</dbReference>
<feature type="region of interest" description="Disordered" evidence="7">
    <location>
        <begin position="339"/>
        <end position="374"/>
    </location>
</feature>
<evidence type="ECO:0000256" key="5">
    <source>
        <dbReference type="ARBA" id="ARBA00022842"/>
    </source>
</evidence>
<feature type="domain" description="PII-uridylyltransferase/Glutamine-synthetase adenylyltransferase" evidence="9">
    <location>
        <begin position="948"/>
        <end position="1081"/>
    </location>
</feature>
<dbReference type="Gene3D" id="1.20.120.1510">
    <property type="match status" value="1"/>
</dbReference>
<dbReference type="GO" id="GO:0016779">
    <property type="term" value="F:nucleotidyltransferase activity"/>
    <property type="evidence" value="ECO:0007669"/>
    <property type="project" value="UniProtKB-KW"/>
</dbReference>
<evidence type="ECO:0000259" key="8">
    <source>
        <dbReference type="Pfam" id="PF03710"/>
    </source>
</evidence>
<evidence type="ECO:0000313" key="11">
    <source>
        <dbReference type="Proteomes" id="UP001524547"/>
    </source>
</evidence>
<dbReference type="SUPFAM" id="SSF81593">
    <property type="entry name" value="Nucleotidyltransferase substrate binding subunit/domain"/>
    <property type="match status" value="2"/>
</dbReference>
<dbReference type="Proteomes" id="UP001524547">
    <property type="component" value="Unassembled WGS sequence"/>
</dbReference>
<feature type="domain" description="Glutamate-ammonia ligase adenylyltransferase repeated" evidence="8">
    <location>
        <begin position="655"/>
        <end position="807"/>
    </location>
</feature>
<evidence type="ECO:0000256" key="7">
    <source>
        <dbReference type="SAM" id="MobiDB-lite"/>
    </source>
</evidence>
<feature type="compositionally biased region" description="Basic residues" evidence="7">
    <location>
        <begin position="1"/>
        <end position="10"/>
    </location>
</feature>
<dbReference type="CDD" id="cd05401">
    <property type="entry name" value="NT_GlnE_GlnD_like"/>
    <property type="match status" value="2"/>
</dbReference>
<keyword evidence="2 10" id="KW-0548">Nucleotidyltransferase</keyword>
<evidence type="ECO:0000256" key="6">
    <source>
        <dbReference type="ARBA" id="ARBA00023268"/>
    </source>
</evidence>
<feature type="domain" description="PII-uridylyltransferase/Glutamine-synthetase adenylyltransferase" evidence="9">
    <location>
        <begin position="404"/>
        <end position="529"/>
    </location>
</feature>
<dbReference type="Gene3D" id="1.20.120.330">
    <property type="entry name" value="Nucleotidyltransferases domain 2"/>
    <property type="match status" value="2"/>
</dbReference>